<dbReference type="InterPro" id="IPR006626">
    <property type="entry name" value="PbH1"/>
</dbReference>
<feature type="compositionally biased region" description="Basic and acidic residues" evidence="1">
    <location>
        <begin position="27"/>
        <end position="43"/>
    </location>
</feature>
<dbReference type="PANTHER" id="PTHR31339">
    <property type="entry name" value="PECTIN LYASE-RELATED"/>
    <property type="match status" value="1"/>
</dbReference>
<dbReference type="Pfam" id="PF12708">
    <property type="entry name" value="Pect-lyase_RHGA_epim"/>
    <property type="match status" value="1"/>
</dbReference>
<dbReference type="InterPro" id="IPR012334">
    <property type="entry name" value="Pectin_lyas_fold"/>
</dbReference>
<evidence type="ECO:0000256" key="1">
    <source>
        <dbReference type="SAM" id="MobiDB-lite"/>
    </source>
</evidence>
<gene>
    <name evidence="4" type="ORF">FE784_24560</name>
</gene>
<evidence type="ECO:0000259" key="3">
    <source>
        <dbReference type="Pfam" id="PF12708"/>
    </source>
</evidence>
<dbReference type="InterPro" id="IPR051801">
    <property type="entry name" value="GH28_Enzymes"/>
</dbReference>
<evidence type="ECO:0000313" key="5">
    <source>
        <dbReference type="Proteomes" id="UP000307943"/>
    </source>
</evidence>
<dbReference type="SMART" id="SM00710">
    <property type="entry name" value="PbH1"/>
    <property type="match status" value="11"/>
</dbReference>
<feature type="domain" description="Periplasmic copper-binding protein NosD beta helix" evidence="2">
    <location>
        <begin position="415"/>
        <end position="583"/>
    </location>
</feature>
<feature type="domain" description="Rhamnogalacturonase A/B/Epimerase-like pectate lyase" evidence="3">
    <location>
        <begin position="87"/>
        <end position="351"/>
    </location>
</feature>
<comment type="caution">
    <text evidence="4">The sequence shown here is derived from an EMBL/GenBank/DDBJ whole genome shotgun (WGS) entry which is preliminary data.</text>
</comment>
<keyword evidence="5" id="KW-1185">Reference proteome</keyword>
<reference evidence="4 5" key="1">
    <citation type="submission" date="2019-05" db="EMBL/GenBank/DDBJ databases">
        <title>We sequenced the genome of Paenibacillus hemerocallicola KCTC 33185 for further insight into its adaptation and study the phylogeny of Paenibacillus.</title>
        <authorList>
            <person name="Narsing Rao M.P."/>
        </authorList>
    </citation>
    <scope>NUCLEOTIDE SEQUENCE [LARGE SCALE GENOMIC DNA]</scope>
    <source>
        <strain evidence="4 5">KCTC 33185</strain>
    </source>
</reference>
<dbReference type="InterPro" id="IPR024535">
    <property type="entry name" value="RHGA/B-epi-like_pectate_lyase"/>
</dbReference>
<dbReference type="Pfam" id="PF05048">
    <property type="entry name" value="NosD"/>
    <property type="match status" value="1"/>
</dbReference>
<accession>A0A5C4T3L7</accession>
<organism evidence="4 5">
    <name type="scientific">Paenibacillus hemerocallicola</name>
    <dbReference type="NCBI Taxonomy" id="1172614"/>
    <lineage>
        <taxon>Bacteria</taxon>
        <taxon>Bacillati</taxon>
        <taxon>Bacillota</taxon>
        <taxon>Bacilli</taxon>
        <taxon>Bacillales</taxon>
        <taxon>Paenibacillaceae</taxon>
        <taxon>Paenibacillus</taxon>
    </lineage>
</organism>
<evidence type="ECO:0000313" key="4">
    <source>
        <dbReference type="EMBL" id="TNJ63631.1"/>
    </source>
</evidence>
<dbReference type="EMBL" id="VDCQ01000040">
    <property type="protein sequence ID" value="TNJ63631.1"/>
    <property type="molecule type" value="Genomic_DNA"/>
</dbReference>
<dbReference type="PANTHER" id="PTHR31339:SF9">
    <property type="entry name" value="PLASMIN AND FIBRONECTIN-BINDING PROTEIN A"/>
    <property type="match status" value="1"/>
</dbReference>
<name>A0A5C4T3L7_9BACL</name>
<dbReference type="PROSITE" id="PS51318">
    <property type="entry name" value="TAT"/>
    <property type="match status" value="1"/>
</dbReference>
<sequence length="626" mass="67704">MTSTRRFGMRKRKSTKRLLRHPINKNGRRDLMKSYEQSPRSDKMTRRDVLATAGIAGAALVAGASVWNMLDAETASASPTTTTVPIYNVKDYGAVGDGTTDDTTAIQNALNDAKTGSISHVVIPRGTYKTTAALRIFGNTRLTLEQGAKVLRCHDSTLLINGLNGVNFSGYDGNGNIIIEGGVWDCNVVQFPDPGNCFGLARGRNIVIRDLEVRDVPNCHAIDMNGCEDILVDNCRFLGYLDPQTDSASNLREAIQISPHLQVGFPYFGVFDGTPCRNVIVSNCYFGASGTTGTQAWPTGVGNHSSVHNLYNSDIKVYGNTFEGMTYGGVRSLKFTEMSVMNNRFINCKMGVMLSNTQANTEGSKDANGVQSGLPQSGKNFIIAGNTFTGTVTTNIYCAGTVKDVSTYAKVESVLIADNVFEQGPAANNCMTIRWANNVTIGSNIIRNQYRGVHLSYVSNCTIHDNTFIDMTTEAVYTEEPDTDYRYNGLTANLNVHDNLIQRCGRTGIFIQSLDGFKVESNVIESPATETDNTRSGILAANMAKNGRVAGNKVKKAASGNQNQYGISVTNTCSDVQIIDNNVEGKTARVSNLSTTSFEGIYIHSPDGTRFKMTVSDTGAPVFTAG</sequence>
<feature type="region of interest" description="Disordered" evidence="1">
    <location>
        <begin position="22"/>
        <end position="43"/>
    </location>
</feature>
<dbReference type="Proteomes" id="UP000307943">
    <property type="component" value="Unassembled WGS sequence"/>
</dbReference>
<dbReference type="AlphaFoldDB" id="A0A5C4T3L7"/>
<proteinExistence type="predicted"/>
<dbReference type="InterPro" id="IPR006311">
    <property type="entry name" value="TAT_signal"/>
</dbReference>
<protein>
    <submittedName>
        <fullName evidence="4">Twin-arginine translocation signal domain-containing protein</fullName>
    </submittedName>
</protein>
<dbReference type="Gene3D" id="2.160.20.10">
    <property type="entry name" value="Single-stranded right-handed beta-helix, Pectin lyase-like"/>
    <property type="match status" value="2"/>
</dbReference>
<dbReference type="InterPro" id="IPR007742">
    <property type="entry name" value="NosD_dom"/>
</dbReference>
<dbReference type="OrthoDB" id="2404754at2"/>
<dbReference type="NCBIfam" id="TIGR01409">
    <property type="entry name" value="TAT_signal_seq"/>
    <property type="match status" value="1"/>
</dbReference>
<dbReference type="SUPFAM" id="SSF51126">
    <property type="entry name" value="Pectin lyase-like"/>
    <property type="match status" value="2"/>
</dbReference>
<evidence type="ECO:0000259" key="2">
    <source>
        <dbReference type="Pfam" id="PF05048"/>
    </source>
</evidence>
<dbReference type="InterPro" id="IPR022441">
    <property type="entry name" value="Para_beta_helix_rpt-2"/>
</dbReference>
<dbReference type="InterPro" id="IPR011050">
    <property type="entry name" value="Pectin_lyase_fold/virulence"/>
</dbReference>
<dbReference type="NCBIfam" id="TIGR03804">
    <property type="entry name" value="para_beta_helix"/>
    <property type="match status" value="1"/>
</dbReference>
<dbReference type="InterPro" id="IPR019546">
    <property type="entry name" value="TAT_signal_bac_arc"/>
</dbReference>